<gene>
    <name evidence="4" type="ORF">QFZ49_005912</name>
</gene>
<dbReference type="EMBL" id="JAUSZS010000007">
    <property type="protein sequence ID" value="MDQ0935940.1"/>
    <property type="molecule type" value="Genomic_DNA"/>
</dbReference>
<keyword evidence="3" id="KW-0057">Aromatic amino acid biosynthesis</keyword>
<dbReference type="InterPro" id="IPR013785">
    <property type="entry name" value="Aldolase_TIM"/>
</dbReference>
<evidence type="ECO:0000313" key="4">
    <source>
        <dbReference type="EMBL" id="MDQ0935940.1"/>
    </source>
</evidence>
<comment type="caution">
    <text evidence="4">The sequence shown here is derived from an EMBL/GenBank/DDBJ whole genome shotgun (WGS) entry which is preliminary data.</text>
</comment>
<dbReference type="PANTHER" id="PTHR21337:SF0">
    <property type="entry name" value="PHOSPHO-2-DEHYDRO-3-DEOXYHEPTONATE ALDOLASE"/>
    <property type="match status" value="1"/>
</dbReference>
<evidence type="ECO:0000256" key="3">
    <source>
        <dbReference type="RuleBase" id="RU363071"/>
    </source>
</evidence>
<evidence type="ECO:0000313" key="5">
    <source>
        <dbReference type="Proteomes" id="UP001223072"/>
    </source>
</evidence>
<dbReference type="SUPFAM" id="SSF51569">
    <property type="entry name" value="Aldolase"/>
    <property type="match status" value="1"/>
</dbReference>
<keyword evidence="5" id="KW-1185">Reference proteome</keyword>
<evidence type="ECO:0000256" key="1">
    <source>
        <dbReference type="ARBA" id="ARBA00008911"/>
    </source>
</evidence>
<dbReference type="Proteomes" id="UP001223072">
    <property type="component" value="Unassembled WGS sequence"/>
</dbReference>
<proteinExistence type="inferred from homology"/>
<keyword evidence="2 3" id="KW-0808">Transferase</keyword>
<dbReference type="EC" id="2.5.1.54" evidence="3"/>
<accession>A0ABU0RYH4</accession>
<dbReference type="Pfam" id="PF01474">
    <property type="entry name" value="DAHP_synth_2"/>
    <property type="match status" value="1"/>
</dbReference>
<comment type="pathway">
    <text evidence="3">Metabolic intermediate biosynthesis; chorismate biosynthesis; chorismate from D-erythrose 4-phosphate and phosphoenolpyruvate: step 1/7.</text>
</comment>
<reference evidence="4 5" key="1">
    <citation type="submission" date="2023-07" db="EMBL/GenBank/DDBJ databases">
        <title>Comparative genomics of wheat-associated soil bacteria to identify genetic determinants of phenazine resistance.</title>
        <authorList>
            <person name="Mouncey N."/>
        </authorList>
    </citation>
    <scope>NUCLEOTIDE SEQUENCE [LARGE SCALE GENOMIC DNA]</scope>
    <source>
        <strain evidence="4 5">W2I16</strain>
    </source>
</reference>
<dbReference type="PANTHER" id="PTHR21337">
    <property type="entry name" value="PHOSPHO-2-DEHYDRO-3-DEOXYHEPTONATE ALDOLASE 1, 2"/>
    <property type="match status" value="1"/>
</dbReference>
<dbReference type="Gene3D" id="3.20.20.70">
    <property type="entry name" value="Aldolase class I"/>
    <property type="match status" value="1"/>
</dbReference>
<organism evidence="4 5">
    <name type="scientific">Streptomyces turgidiscabies</name>
    <dbReference type="NCBI Taxonomy" id="85558"/>
    <lineage>
        <taxon>Bacteria</taxon>
        <taxon>Bacillati</taxon>
        <taxon>Actinomycetota</taxon>
        <taxon>Actinomycetes</taxon>
        <taxon>Kitasatosporales</taxon>
        <taxon>Streptomycetaceae</taxon>
        <taxon>Streptomyces</taxon>
    </lineage>
</organism>
<protein>
    <recommendedName>
        <fullName evidence="3">Phospho-2-dehydro-3-deoxyheptonate aldolase</fullName>
        <ecNumber evidence="3">2.5.1.54</ecNumber>
    </recommendedName>
</protein>
<sequence>MHGNTRESAIGYKTRHFDDILDEIEGFRTVHRALGTHPGGVHLELTGDDVTECLGGTQGITEYGLTGR</sequence>
<comment type="catalytic activity">
    <reaction evidence="3">
        <text>D-erythrose 4-phosphate + phosphoenolpyruvate + H2O = 7-phospho-2-dehydro-3-deoxy-D-arabino-heptonate + phosphate</text>
        <dbReference type="Rhea" id="RHEA:14717"/>
        <dbReference type="ChEBI" id="CHEBI:15377"/>
        <dbReference type="ChEBI" id="CHEBI:16897"/>
        <dbReference type="ChEBI" id="CHEBI:43474"/>
        <dbReference type="ChEBI" id="CHEBI:58394"/>
        <dbReference type="ChEBI" id="CHEBI:58702"/>
        <dbReference type="EC" id="2.5.1.54"/>
    </reaction>
</comment>
<keyword evidence="3" id="KW-0028">Amino-acid biosynthesis</keyword>
<name>A0ABU0RYH4_9ACTN</name>
<comment type="similarity">
    <text evidence="1 3">Belongs to the class-II DAHP synthase family.</text>
</comment>
<dbReference type="InterPro" id="IPR002480">
    <property type="entry name" value="DAHP_synth_2"/>
</dbReference>
<evidence type="ECO:0000256" key="2">
    <source>
        <dbReference type="ARBA" id="ARBA00022679"/>
    </source>
</evidence>